<evidence type="ECO:0000256" key="1">
    <source>
        <dbReference type="SAM" id="MobiDB-lite"/>
    </source>
</evidence>
<feature type="compositionally biased region" description="Basic and acidic residues" evidence="1">
    <location>
        <begin position="522"/>
        <end position="538"/>
    </location>
</feature>
<protein>
    <submittedName>
        <fullName evidence="2">Uncharacterized protein</fullName>
    </submittedName>
</protein>
<dbReference type="RefSeq" id="WP_086284044.1">
    <property type="nucleotide sequence ID" value="NZ_NGMO01000001.1"/>
</dbReference>
<feature type="region of interest" description="Disordered" evidence="1">
    <location>
        <begin position="522"/>
        <end position="544"/>
    </location>
</feature>
<dbReference type="EMBL" id="NGMO01000001">
    <property type="protein sequence ID" value="OTP12632.1"/>
    <property type="molecule type" value="Genomic_DNA"/>
</dbReference>
<evidence type="ECO:0000313" key="3">
    <source>
        <dbReference type="Proteomes" id="UP000194933"/>
    </source>
</evidence>
<gene>
    <name evidence="2" type="ORF">A5844_000865</name>
</gene>
<comment type="caution">
    <text evidence="2">The sequence shown here is derived from an EMBL/GenBank/DDBJ whole genome shotgun (WGS) entry which is preliminary data.</text>
</comment>
<dbReference type="Proteomes" id="UP000194933">
    <property type="component" value="Unassembled WGS sequence"/>
</dbReference>
<sequence>MWNDIPPSKEKWDLWNKLRGAEVYKKPPSIRVEDSTVELPPLSKFVSELTPTFYPNDHEIRTAIVAQIKERLPIDFNFRTFAGVKVNKMPDFLKSFVEDLEENLVQALDYLDTGIAIFKNLSSKAILSETKEGQYLTKLFSLEGLDNQEEILKETIKRFLSISEKVKNFLKQSKLWDYENILIVSGDLIHQEVGSEKYLSQSNKLLPWGLVVPGDAECRIIIFADAFHIDPKLIPSSELTQSAYITFIHEITHLVSNTHDIVTYPLPDKGFRISVKQQREIINDNFTTILYSEPFDDFVKQLAKELNLPTLSKEVVREAMYNDRLLLVNFLLTDAEFTTIILRDLIEGRAYDEIIRVTRSTDNLNLERKFMFLFFAKAFIYDYQSFERTLHLNNEKEKKTTKTMDNVSTEIPRKEVTTNIESIKRTETSETTKDTVSKGLLDLITNGIISSNSTTKFVIKKQEFTEPTQSKLKRSDLDLATNPQKNSNMTRTDIKEQGVTKPTQFTSGQIFSNLVSMSIKESNKLRQNKSDSRIHNRQELTPQY</sequence>
<feature type="region of interest" description="Disordered" evidence="1">
    <location>
        <begin position="477"/>
        <end position="501"/>
    </location>
</feature>
<name>A0A2C9XQZ7_9ENTE</name>
<organism evidence="2 3">
    <name type="scientific">Candidatus Enterococcus wittei</name>
    <dbReference type="NCBI Taxonomy" id="1987383"/>
    <lineage>
        <taxon>Bacteria</taxon>
        <taxon>Bacillati</taxon>
        <taxon>Bacillota</taxon>
        <taxon>Bacilli</taxon>
        <taxon>Lactobacillales</taxon>
        <taxon>Enterococcaceae</taxon>
        <taxon>Enterococcus</taxon>
    </lineage>
</organism>
<accession>A0A2C9XQZ7</accession>
<proteinExistence type="predicted"/>
<feature type="compositionally biased region" description="Polar residues" evidence="1">
    <location>
        <begin position="481"/>
        <end position="491"/>
    </location>
</feature>
<reference evidence="2 3" key="1">
    <citation type="submission" date="2017-05" db="EMBL/GenBank/DDBJ databases">
        <title>The Genome Sequence of Enterococcus sp. 10A9_DIV0425.</title>
        <authorList>
            <consortium name="The Broad Institute Genomics Platform"/>
            <consortium name="The Broad Institute Genomic Center for Infectious Diseases"/>
            <person name="Earl A."/>
            <person name="Manson A."/>
            <person name="Schwartman J."/>
            <person name="Gilmore M."/>
            <person name="Abouelleil A."/>
            <person name="Cao P."/>
            <person name="Chapman S."/>
            <person name="Cusick C."/>
            <person name="Shea T."/>
            <person name="Young S."/>
            <person name="Neafsey D."/>
            <person name="Nusbaum C."/>
            <person name="Birren B."/>
        </authorList>
    </citation>
    <scope>NUCLEOTIDE SEQUENCE [LARGE SCALE GENOMIC DNA]</scope>
    <source>
        <strain evidence="2 3">10A9_DIV0425</strain>
    </source>
</reference>
<evidence type="ECO:0000313" key="2">
    <source>
        <dbReference type="EMBL" id="OTP12632.1"/>
    </source>
</evidence>
<dbReference type="AlphaFoldDB" id="A0A2C9XQZ7"/>
<keyword evidence="3" id="KW-1185">Reference proteome</keyword>